<keyword evidence="16" id="KW-1185">Reference proteome</keyword>
<dbReference type="PROSITE" id="PS50929">
    <property type="entry name" value="ABC_TM1F"/>
    <property type="match status" value="1"/>
</dbReference>
<dbReference type="GO" id="GO:0016887">
    <property type="term" value="F:ATP hydrolysis activity"/>
    <property type="evidence" value="ECO:0007669"/>
    <property type="project" value="InterPro"/>
</dbReference>
<keyword evidence="7 15" id="KW-0067">ATP-binding</keyword>
<dbReference type="Pfam" id="PF00005">
    <property type="entry name" value="ABC_tran"/>
    <property type="match status" value="1"/>
</dbReference>
<proteinExistence type="inferred from homology"/>
<dbReference type="PANTHER" id="PTHR24221">
    <property type="entry name" value="ATP-BINDING CASSETTE SUB-FAMILY B"/>
    <property type="match status" value="1"/>
</dbReference>
<comment type="caution">
    <text evidence="15">The sequence shown here is derived from an EMBL/GenBank/DDBJ whole genome shotgun (WGS) entry which is preliminary data.</text>
</comment>
<dbReference type="InterPro" id="IPR003593">
    <property type="entry name" value="AAA+_ATPase"/>
</dbReference>
<keyword evidence="5 12" id="KW-0812">Transmembrane</keyword>
<accession>A0A8I0HR69</accession>
<keyword evidence="2" id="KW-0813">Transport</keyword>
<dbReference type="InterPro" id="IPR039421">
    <property type="entry name" value="Type_1_exporter"/>
</dbReference>
<evidence type="ECO:0000256" key="9">
    <source>
        <dbReference type="ARBA" id="ARBA00022989"/>
    </source>
</evidence>
<feature type="transmembrane region" description="Helical" evidence="12">
    <location>
        <begin position="272"/>
        <end position="296"/>
    </location>
</feature>
<evidence type="ECO:0000313" key="15">
    <source>
        <dbReference type="EMBL" id="MBD8030420.1"/>
    </source>
</evidence>
<evidence type="ECO:0000259" key="13">
    <source>
        <dbReference type="PROSITE" id="PS50893"/>
    </source>
</evidence>
<keyword evidence="9 12" id="KW-1133">Transmembrane helix</keyword>
<keyword evidence="8" id="KW-1278">Translocase</keyword>
<feature type="transmembrane region" description="Helical" evidence="12">
    <location>
        <begin position="184"/>
        <end position="203"/>
    </location>
</feature>
<evidence type="ECO:0000256" key="2">
    <source>
        <dbReference type="ARBA" id="ARBA00022448"/>
    </source>
</evidence>
<dbReference type="SUPFAM" id="SSF52540">
    <property type="entry name" value="P-loop containing nucleoside triphosphate hydrolases"/>
    <property type="match status" value="1"/>
</dbReference>
<comment type="subcellular location">
    <subcellularLocation>
        <location evidence="1">Cell inner membrane</location>
        <topology evidence="1">Multi-pass membrane protein</topology>
    </subcellularLocation>
</comment>
<dbReference type="SMART" id="SM00382">
    <property type="entry name" value="AAA"/>
    <property type="match status" value="1"/>
</dbReference>
<organism evidence="15 16">
    <name type="scientific">Corynebacterium gallinarum</name>
    <dbReference type="NCBI Taxonomy" id="2762214"/>
    <lineage>
        <taxon>Bacteria</taxon>
        <taxon>Bacillati</taxon>
        <taxon>Actinomycetota</taxon>
        <taxon>Actinomycetes</taxon>
        <taxon>Mycobacteriales</taxon>
        <taxon>Corynebacteriaceae</taxon>
        <taxon>Corynebacterium</taxon>
    </lineage>
</organism>
<dbReference type="EMBL" id="JACSPR010000005">
    <property type="protein sequence ID" value="MBD8030420.1"/>
    <property type="molecule type" value="Genomic_DNA"/>
</dbReference>
<dbReference type="InterPro" id="IPR011527">
    <property type="entry name" value="ABC1_TM_dom"/>
</dbReference>
<keyword evidence="10 12" id="KW-0472">Membrane</keyword>
<evidence type="ECO:0000256" key="4">
    <source>
        <dbReference type="ARBA" id="ARBA00022519"/>
    </source>
</evidence>
<evidence type="ECO:0000259" key="14">
    <source>
        <dbReference type="PROSITE" id="PS50929"/>
    </source>
</evidence>
<dbReference type="FunFam" id="3.40.50.300:FF:001001">
    <property type="entry name" value="Multidrug ABC transporter ATP-binding protein"/>
    <property type="match status" value="1"/>
</dbReference>
<keyword evidence="4" id="KW-0997">Cell inner membrane</keyword>
<name>A0A8I0HR69_9CORY</name>
<dbReference type="SUPFAM" id="SSF90123">
    <property type="entry name" value="ABC transporter transmembrane region"/>
    <property type="match status" value="1"/>
</dbReference>
<keyword evidence="6" id="KW-0547">Nucleotide-binding</keyword>
<feature type="transmembrane region" description="Helical" evidence="12">
    <location>
        <begin position="38"/>
        <end position="57"/>
    </location>
</feature>
<evidence type="ECO:0000256" key="11">
    <source>
        <dbReference type="ARBA" id="ARBA00023455"/>
    </source>
</evidence>
<dbReference type="GO" id="GO:0140359">
    <property type="term" value="F:ABC-type transporter activity"/>
    <property type="evidence" value="ECO:0007669"/>
    <property type="project" value="InterPro"/>
</dbReference>
<reference evidence="15 16" key="1">
    <citation type="submission" date="2020-08" db="EMBL/GenBank/DDBJ databases">
        <title>A Genomic Blueprint of the Chicken Gut Microbiome.</title>
        <authorList>
            <person name="Gilroy R."/>
            <person name="Ravi A."/>
            <person name="Getino M."/>
            <person name="Pursley I."/>
            <person name="Horton D.L."/>
            <person name="Alikhan N.-F."/>
            <person name="Baker D."/>
            <person name="Gharbi K."/>
            <person name="Hall N."/>
            <person name="Watson M."/>
            <person name="Adriaenssens E.M."/>
            <person name="Foster-Nyarko E."/>
            <person name="Jarju S."/>
            <person name="Secka A."/>
            <person name="Antonio M."/>
            <person name="Oren A."/>
            <person name="Chaudhuri R."/>
            <person name="La Ragione R.M."/>
            <person name="Hildebrand F."/>
            <person name="Pallen M.J."/>
        </authorList>
    </citation>
    <scope>NUCLEOTIDE SEQUENCE [LARGE SCALE GENOMIC DNA]</scope>
    <source>
        <strain evidence="15 16">Sa1YVA5</strain>
    </source>
</reference>
<dbReference type="InterPro" id="IPR027417">
    <property type="entry name" value="P-loop_NTPase"/>
</dbReference>
<dbReference type="Gene3D" id="3.40.50.300">
    <property type="entry name" value="P-loop containing nucleotide triphosphate hydrolases"/>
    <property type="match status" value="1"/>
</dbReference>
<dbReference type="RefSeq" id="WP_191733635.1">
    <property type="nucleotide sequence ID" value="NZ_JACSPR010000005.1"/>
</dbReference>
<dbReference type="GO" id="GO:0034040">
    <property type="term" value="F:ATPase-coupled lipid transmembrane transporter activity"/>
    <property type="evidence" value="ECO:0007669"/>
    <property type="project" value="TreeGrafter"/>
</dbReference>
<comment type="similarity">
    <text evidence="11">Belongs to the ABC transporter superfamily. Siderophore-Fe(3+) uptake transporter (SIUT) (TC 3.A.1.21) family.</text>
</comment>
<dbReference type="AlphaFoldDB" id="A0A8I0HR69"/>
<evidence type="ECO:0000256" key="1">
    <source>
        <dbReference type="ARBA" id="ARBA00004429"/>
    </source>
</evidence>
<protein>
    <submittedName>
        <fullName evidence="15">ABC transporter ATP-binding protein</fullName>
    </submittedName>
</protein>
<evidence type="ECO:0000256" key="12">
    <source>
        <dbReference type="SAM" id="Phobius"/>
    </source>
</evidence>
<dbReference type="Proteomes" id="UP000650224">
    <property type="component" value="Unassembled WGS sequence"/>
</dbReference>
<evidence type="ECO:0000256" key="6">
    <source>
        <dbReference type="ARBA" id="ARBA00022741"/>
    </source>
</evidence>
<gene>
    <name evidence="15" type="ORF">H9627_08830</name>
</gene>
<dbReference type="Pfam" id="PF00664">
    <property type="entry name" value="ABC_membrane"/>
    <property type="match status" value="1"/>
</dbReference>
<evidence type="ECO:0000256" key="3">
    <source>
        <dbReference type="ARBA" id="ARBA00022475"/>
    </source>
</evidence>
<dbReference type="PROSITE" id="PS50893">
    <property type="entry name" value="ABC_TRANSPORTER_2"/>
    <property type="match status" value="1"/>
</dbReference>
<keyword evidence="3" id="KW-1003">Cell membrane</keyword>
<evidence type="ECO:0000256" key="5">
    <source>
        <dbReference type="ARBA" id="ARBA00022692"/>
    </source>
</evidence>
<dbReference type="InterPro" id="IPR036640">
    <property type="entry name" value="ABC1_TM_sf"/>
</dbReference>
<evidence type="ECO:0000256" key="8">
    <source>
        <dbReference type="ARBA" id="ARBA00022967"/>
    </source>
</evidence>
<feature type="transmembrane region" description="Helical" evidence="12">
    <location>
        <begin position="157"/>
        <end position="178"/>
    </location>
</feature>
<dbReference type="GO" id="GO:0005524">
    <property type="term" value="F:ATP binding"/>
    <property type="evidence" value="ECO:0007669"/>
    <property type="project" value="UniProtKB-KW"/>
</dbReference>
<sequence length="612" mass="64575">MSDVNRTTGLDDRVADVLEPATVRESGRLLGALPSRPTAGWFTAFLLVAVVTVTAMVGTSNLLGYSVNIINGDTLPVIGGGSGAMMWLLGIVGVAILTETAGRSITQYLINSRTRRLSVDLRKAALSSALRAPVPDVMQLGTGNVISRITQDIDNTVRIIAMTGVRVVVTALIFPLSILSLVLIHWSYLLIFAVIILILIPGVRGAVRVIPQATNVVSSTEARRNNLLLDTIRGIGTLRVLGLADWALGRMRRASWTSVQATADRVPIFTRILLLGSIAYGLLLIGTFSLGAYLVATGHLSAGAATAAVFVVVRMEVHVFNVLMFASEIQSAVTSLGRAVSLATLANRAPAAPEPEDLSGAPEVQVENLTYSYPGGAAVLKDLNLTLAPGTTTALVGTSGAGKSTLAGLIAGLQRPDSGRVTVDGVDTATVSDTWTTRQITLISQEVHLFSGTLREDLSMAAAGAGDAELDRALATVGLDKGSPAYIRWFPDGLDTPIGAGAEELSPEIQQQISLARIVLRDPPVLIMDEATSEAGSDNARMLETAATRIARGRTSLVVAHRLDQAVVADRIIVMEEGEIVEDGTHAELVARGGRYARLFERWSEGADSQQG</sequence>
<evidence type="ECO:0000256" key="10">
    <source>
        <dbReference type="ARBA" id="ARBA00023136"/>
    </source>
</evidence>
<evidence type="ECO:0000313" key="16">
    <source>
        <dbReference type="Proteomes" id="UP000650224"/>
    </source>
</evidence>
<dbReference type="Gene3D" id="1.20.1560.10">
    <property type="entry name" value="ABC transporter type 1, transmembrane domain"/>
    <property type="match status" value="1"/>
</dbReference>
<evidence type="ECO:0000256" key="7">
    <source>
        <dbReference type="ARBA" id="ARBA00022840"/>
    </source>
</evidence>
<dbReference type="GO" id="GO:0005886">
    <property type="term" value="C:plasma membrane"/>
    <property type="evidence" value="ECO:0007669"/>
    <property type="project" value="UniProtKB-SubCell"/>
</dbReference>
<feature type="domain" description="ABC transmembrane type-1" evidence="14">
    <location>
        <begin position="46"/>
        <end position="331"/>
    </location>
</feature>
<dbReference type="InterPro" id="IPR003439">
    <property type="entry name" value="ABC_transporter-like_ATP-bd"/>
</dbReference>
<feature type="domain" description="ABC transporter" evidence="13">
    <location>
        <begin position="364"/>
        <end position="602"/>
    </location>
</feature>
<feature type="transmembrane region" description="Helical" evidence="12">
    <location>
        <begin position="77"/>
        <end position="97"/>
    </location>
</feature>
<dbReference type="PANTHER" id="PTHR24221:SF654">
    <property type="entry name" value="ATP-BINDING CASSETTE SUB-FAMILY B MEMBER 6"/>
    <property type="match status" value="1"/>
</dbReference>